<gene>
    <name evidence="2" type="ORF">Q7C36_007085</name>
</gene>
<comment type="similarity">
    <text evidence="1">Belongs to the calycin superfamily. Fatty-acid binding protein (FABP) family.</text>
</comment>
<dbReference type="InterPro" id="IPR031259">
    <property type="entry name" value="ILBP"/>
</dbReference>
<dbReference type="PANTHER" id="PTHR11955">
    <property type="entry name" value="FATTY ACID BINDING PROTEIN"/>
    <property type="match status" value="1"/>
</dbReference>
<dbReference type="InterPro" id="IPR012674">
    <property type="entry name" value="Calycin"/>
</dbReference>
<protein>
    <recommendedName>
        <fullName evidence="4">Cytosolic fatty-acid binding proteins domain-containing protein</fullName>
    </recommendedName>
</protein>
<evidence type="ECO:0008006" key="4">
    <source>
        <dbReference type="Google" id="ProtNLM"/>
    </source>
</evidence>
<dbReference type="PRINTS" id="PR00178">
    <property type="entry name" value="FATTYACIDBP"/>
</dbReference>
<dbReference type="AlphaFoldDB" id="A0AA88T628"/>
<keyword evidence="3" id="KW-1185">Reference proteome</keyword>
<evidence type="ECO:0000256" key="1">
    <source>
        <dbReference type="ARBA" id="ARBA00008390"/>
    </source>
</evidence>
<evidence type="ECO:0000313" key="2">
    <source>
        <dbReference type="EMBL" id="KAK2855216.1"/>
    </source>
</evidence>
<accession>A0AA88T628</accession>
<dbReference type="GO" id="GO:0008289">
    <property type="term" value="F:lipid binding"/>
    <property type="evidence" value="ECO:0007669"/>
    <property type="project" value="InterPro"/>
</dbReference>
<dbReference type="EMBL" id="JAVHJS010000006">
    <property type="protein sequence ID" value="KAK2855216.1"/>
    <property type="molecule type" value="Genomic_DNA"/>
</dbReference>
<sequence>MDAFFGTWKLVKKVNVDEFIKAVGAKLTDDSNLTETVSKEGDNFVWTTKRGQHATEIKFKLDKVFNDGTIEGRQCFSTISLKGNQLVQVKKWGRKESTIIREVNGKNMTMTAKFGGVQGQCIYEKV</sequence>
<dbReference type="Proteomes" id="UP001187315">
    <property type="component" value="Unassembled WGS sequence"/>
</dbReference>
<proteinExistence type="inferred from homology"/>
<name>A0AA88T628_TACVA</name>
<reference evidence="2" key="1">
    <citation type="submission" date="2023-08" db="EMBL/GenBank/DDBJ databases">
        <title>Pelteobagrus vachellii genome.</title>
        <authorList>
            <person name="Liu H."/>
        </authorList>
    </citation>
    <scope>NUCLEOTIDE SEQUENCE</scope>
    <source>
        <strain evidence="2">PRFRI_2022a</strain>
        <tissue evidence="2">Muscle</tissue>
    </source>
</reference>
<dbReference type="Gene3D" id="2.40.128.20">
    <property type="match status" value="1"/>
</dbReference>
<evidence type="ECO:0000313" key="3">
    <source>
        <dbReference type="Proteomes" id="UP001187315"/>
    </source>
</evidence>
<organism evidence="2 3">
    <name type="scientific">Tachysurus vachellii</name>
    <name type="common">Darkbarbel catfish</name>
    <name type="synonym">Pelteobagrus vachellii</name>
    <dbReference type="NCBI Taxonomy" id="175792"/>
    <lineage>
        <taxon>Eukaryota</taxon>
        <taxon>Metazoa</taxon>
        <taxon>Chordata</taxon>
        <taxon>Craniata</taxon>
        <taxon>Vertebrata</taxon>
        <taxon>Euteleostomi</taxon>
        <taxon>Actinopterygii</taxon>
        <taxon>Neopterygii</taxon>
        <taxon>Teleostei</taxon>
        <taxon>Ostariophysi</taxon>
        <taxon>Siluriformes</taxon>
        <taxon>Bagridae</taxon>
        <taxon>Tachysurus</taxon>
    </lineage>
</organism>
<dbReference type="InterPro" id="IPR000463">
    <property type="entry name" value="Fatty_acid-bd"/>
</dbReference>
<dbReference type="SUPFAM" id="SSF50814">
    <property type="entry name" value="Lipocalins"/>
    <property type="match status" value="1"/>
</dbReference>
<comment type="caution">
    <text evidence="2">The sequence shown here is derived from an EMBL/GenBank/DDBJ whole genome shotgun (WGS) entry which is preliminary data.</text>
</comment>